<reference evidence="1 2" key="1">
    <citation type="submission" date="2019-07" db="EMBL/GenBank/DDBJ databases">
        <title>Tepidimonas charontis SPSP-6 draft genome.</title>
        <authorList>
            <person name="Da Costa M.S."/>
            <person name="Froufe H.J.C."/>
            <person name="Egas C."/>
            <person name="Albuquerque L."/>
        </authorList>
    </citation>
    <scope>NUCLEOTIDE SEQUENCE [LARGE SCALE GENOMIC DNA]</scope>
    <source>
        <strain evidence="1 2">SPSP-6</strain>
    </source>
</reference>
<proteinExistence type="predicted"/>
<evidence type="ECO:0000313" key="2">
    <source>
        <dbReference type="Proteomes" id="UP000318294"/>
    </source>
</evidence>
<dbReference type="AlphaFoldDB" id="A0A554X2I8"/>
<dbReference type="EMBL" id="VJON01000060">
    <property type="protein sequence ID" value="TSE29976.1"/>
    <property type="molecule type" value="Genomic_DNA"/>
</dbReference>
<accession>A0A554X2I8</accession>
<comment type="caution">
    <text evidence="1">The sequence shown here is derived from an EMBL/GenBank/DDBJ whole genome shotgun (WGS) entry which is preliminary data.</text>
</comment>
<name>A0A554X2I8_9BURK</name>
<evidence type="ECO:0000313" key="1">
    <source>
        <dbReference type="EMBL" id="TSE29976.1"/>
    </source>
</evidence>
<dbReference type="SUPFAM" id="SSF53756">
    <property type="entry name" value="UDP-Glycosyltransferase/glycogen phosphorylase"/>
    <property type="match status" value="1"/>
</dbReference>
<dbReference type="Proteomes" id="UP000318294">
    <property type="component" value="Unassembled WGS sequence"/>
</dbReference>
<protein>
    <submittedName>
        <fullName evidence="1">Uncharacterized protein</fullName>
    </submittedName>
</protein>
<gene>
    <name evidence="1" type="ORF">Tchar_02520</name>
</gene>
<keyword evidence="2" id="KW-1185">Reference proteome</keyword>
<sequence>MGIDEPEKRGVIIARSRGEFIDAILRLANNPEECESLAHQALAAAQKQFSHEVSFAPLMAFVRSL</sequence>
<organism evidence="1 2">
    <name type="scientific">Tepidimonas charontis</name>
    <dbReference type="NCBI Taxonomy" id="2267262"/>
    <lineage>
        <taxon>Bacteria</taxon>
        <taxon>Pseudomonadati</taxon>
        <taxon>Pseudomonadota</taxon>
        <taxon>Betaproteobacteria</taxon>
        <taxon>Burkholderiales</taxon>
        <taxon>Tepidimonas</taxon>
    </lineage>
</organism>